<comment type="function">
    <text evidence="3">Catalyzes two sequential steps in the biosynthesis of coenzyme A. In the first step cysteine is conjugated to 4'-phosphopantothenate to form 4-phosphopantothenoylcysteine. In the second step the latter compound is decarboxylated to form 4'-phosphopantotheine.</text>
</comment>
<comment type="cofactor">
    <cofactor evidence="3">
        <name>FMN</name>
        <dbReference type="ChEBI" id="CHEBI:58210"/>
    </cofactor>
    <text evidence="3">Binds 1 FMN per subunit.</text>
</comment>
<reference evidence="7 8" key="1">
    <citation type="submission" date="2016-03" db="EMBL/GenBank/DDBJ databases">
        <title>Sequencing of Lactobacillus Species from Commercial Turkeys.</title>
        <authorList>
            <person name="Johnson T.J."/>
            <person name="Youmans B.P."/>
            <person name="Case K.A."/>
        </authorList>
    </citation>
    <scope>NUCLEOTIDE SEQUENCE [LARGE SCALE GENOMIC DNA]</scope>
    <source>
        <strain evidence="7 8">UMNLA1</strain>
    </source>
</reference>
<feature type="region of interest" description="Phosphopantothenate--cysteine ligase" evidence="3">
    <location>
        <begin position="189"/>
        <end position="395"/>
    </location>
</feature>
<evidence type="ECO:0000259" key="6">
    <source>
        <dbReference type="Pfam" id="PF04127"/>
    </source>
</evidence>
<comment type="similarity">
    <text evidence="3 4">In the C-terminal section; belongs to the PPC synthetase family.</text>
</comment>
<evidence type="ECO:0000313" key="8">
    <source>
        <dbReference type="Proteomes" id="UP000215261"/>
    </source>
</evidence>
<keyword evidence="3" id="KW-0511">Multifunctional enzyme</keyword>
<dbReference type="GO" id="GO:0071513">
    <property type="term" value="C:phosphopantothenoylcysteine decarboxylase complex"/>
    <property type="evidence" value="ECO:0007669"/>
    <property type="project" value="TreeGrafter"/>
</dbReference>
<keyword evidence="3 4" id="KW-0285">Flavoprotein</keyword>
<keyword evidence="1 3" id="KW-0210">Decarboxylase</keyword>
<dbReference type="UniPathway" id="UPA00241">
    <property type="reaction ID" value="UER00353"/>
</dbReference>
<comment type="catalytic activity">
    <reaction evidence="3 4">
        <text>N-[(R)-4-phosphopantothenoyl]-L-cysteine + H(+) = (R)-4'-phosphopantetheine + CO2</text>
        <dbReference type="Rhea" id="RHEA:16793"/>
        <dbReference type="ChEBI" id="CHEBI:15378"/>
        <dbReference type="ChEBI" id="CHEBI:16526"/>
        <dbReference type="ChEBI" id="CHEBI:59458"/>
        <dbReference type="ChEBI" id="CHEBI:61723"/>
        <dbReference type="EC" id="4.1.1.36"/>
    </reaction>
</comment>
<evidence type="ECO:0000256" key="4">
    <source>
        <dbReference type="RuleBase" id="RU364078"/>
    </source>
</evidence>
<keyword evidence="3" id="KW-0460">Magnesium</keyword>
<dbReference type="GO" id="GO:0004633">
    <property type="term" value="F:phosphopantothenoylcysteine decarboxylase activity"/>
    <property type="evidence" value="ECO:0007669"/>
    <property type="project" value="UniProtKB-UniRule"/>
</dbReference>
<dbReference type="RefSeq" id="WP_089143882.1">
    <property type="nucleotide sequence ID" value="NZ_LUGD01000045.1"/>
</dbReference>
<dbReference type="EMBL" id="LUGO01000048">
    <property type="protein sequence ID" value="OXS40175.1"/>
    <property type="molecule type" value="Genomic_DNA"/>
</dbReference>
<dbReference type="AlphaFoldDB" id="A0A226RDQ6"/>
<dbReference type="GO" id="GO:0015937">
    <property type="term" value="P:coenzyme A biosynthetic process"/>
    <property type="evidence" value="ECO:0007669"/>
    <property type="project" value="UniProtKB-UniRule"/>
</dbReference>
<feature type="binding site" evidence="3">
    <location>
        <position position="287"/>
    </location>
    <ligand>
        <name>CTP</name>
        <dbReference type="ChEBI" id="CHEBI:37563"/>
    </ligand>
</feature>
<feature type="binding site" evidence="3">
    <location>
        <position position="339"/>
    </location>
    <ligand>
        <name>CTP</name>
        <dbReference type="ChEBI" id="CHEBI:37563"/>
    </ligand>
</feature>
<comment type="similarity">
    <text evidence="3 4">In the N-terminal section; belongs to the HFCD (homo-oligomeric flavin containing Cys decarboxylase) superfamily.</text>
</comment>
<feature type="binding site" evidence="3">
    <location>
        <position position="277"/>
    </location>
    <ligand>
        <name>CTP</name>
        <dbReference type="ChEBI" id="CHEBI:37563"/>
    </ligand>
</feature>
<dbReference type="InterPro" id="IPR003382">
    <property type="entry name" value="Flavoprotein"/>
</dbReference>
<accession>A0A226RDQ6</accession>
<comment type="pathway">
    <text evidence="3 4">Cofactor biosynthesis; coenzyme A biosynthesis; CoA from (R)-pantothenate: step 3/5.</text>
</comment>
<keyword evidence="2 3" id="KW-0456">Lyase</keyword>
<comment type="caution">
    <text evidence="7">The sequence shown here is derived from an EMBL/GenBank/DDBJ whole genome shotgun (WGS) entry which is preliminary data.</text>
</comment>
<keyword evidence="3 4" id="KW-0436">Ligase</keyword>
<dbReference type="GO" id="GO:0004632">
    <property type="term" value="F:phosphopantothenate--cysteine ligase activity"/>
    <property type="evidence" value="ECO:0007669"/>
    <property type="project" value="UniProtKB-UniRule"/>
</dbReference>
<keyword evidence="3" id="KW-0479">Metal-binding</keyword>
<proteinExistence type="inferred from homology"/>
<dbReference type="InterPro" id="IPR036551">
    <property type="entry name" value="Flavin_trans-like"/>
</dbReference>
<evidence type="ECO:0000256" key="3">
    <source>
        <dbReference type="HAMAP-Rule" id="MF_02225"/>
    </source>
</evidence>
<dbReference type="SUPFAM" id="SSF52507">
    <property type="entry name" value="Homo-oligomeric flavin-containing Cys decarboxylases, HFCD"/>
    <property type="match status" value="1"/>
</dbReference>
<comment type="cofactor">
    <cofactor evidence="3">
        <name>Mg(2+)</name>
        <dbReference type="ChEBI" id="CHEBI:18420"/>
    </cofactor>
</comment>
<organism evidence="7 8">
    <name type="scientific">Ligilactobacillus agilis</name>
    <dbReference type="NCBI Taxonomy" id="1601"/>
    <lineage>
        <taxon>Bacteria</taxon>
        <taxon>Bacillati</taxon>
        <taxon>Bacillota</taxon>
        <taxon>Bacilli</taxon>
        <taxon>Lactobacillales</taxon>
        <taxon>Lactobacillaceae</taxon>
        <taxon>Ligilactobacillus</taxon>
    </lineage>
</organism>
<dbReference type="InterPro" id="IPR007085">
    <property type="entry name" value="DNA/pantothenate-metab_flavo_C"/>
</dbReference>
<feature type="domain" description="Flavoprotein" evidence="5">
    <location>
        <begin position="4"/>
        <end position="178"/>
    </location>
</feature>
<evidence type="ECO:0000259" key="5">
    <source>
        <dbReference type="Pfam" id="PF02441"/>
    </source>
</evidence>
<dbReference type="NCBIfam" id="TIGR00521">
    <property type="entry name" value="coaBC_dfp"/>
    <property type="match status" value="1"/>
</dbReference>
<dbReference type="EC" id="4.1.1.36" evidence="3"/>
<sequence>MEGKRIAVYLCGGIASYKVVSLVRMLIKNKAQVRVAMTTEAQKFIQPLTLATLTKHQVYTDLFAENNQDFVPHIDLADWSQAAIVAPATANIIAKMATGLADDFVSTALLASTCPKYVVPAMNEHMLLNQATQRNLARLQADGIKVLETKRGFLAEGYEGQGRMPEVEEIYAWLVQQLEVKQDLKGKRVVVTAGGTHEEIDPVRYIANRSSGKMGYALASAAAQRGAEVTLISGPSALPQPMEVKFIGIETAAELATAVKRAYPTTDVVIMAAAVADYRVKKVASQKIKKENASWHLELVKNEDILFGLGQTKRNQLLVGFAAETENLLANAQAKLTKKNLDLLVANDVARKDIGFASDSNEVTLLTKNQEPKHLKRASKQVIAGAILDEIVRLM</sequence>
<dbReference type="SUPFAM" id="SSF102645">
    <property type="entry name" value="CoaB-like"/>
    <property type="match status" value="1"/>
</dbReference>
<protein>
    <recommendedName>
        <fullName evidence="3">Coenzyme A biosynthesis bifunctional protein CoaBC</fullName>
    </recommendedName>
    <alternativeName>
        <fullName evidence="3">DNA/pantothenate metabolism flavoprotein</fullName>
    </alternativeName>
    <alternativeName>
        <fullName evidence="3">Phosphopantothenoylcysteine synthetase/decarboxylase</fullName>
        <shortName evidence="3">PPCS-PPCDC</shortName>
    </alternativeName>
    <domain>
        <recommendedName>
            <fullName evidence="3">Phosphopantothenoylcysteine decarboxylase</fullName>
            <shortName evidence="3">PPC decarboxylase</shortName>
            <shortName evidence="3">PPC-DC</shortName>
            <ecNumber evidence="3">4.1.1.36</ecNumber>
        </recommendedName>
        <alternativeName>
            <fullName evidence="3">CoaC</fullName>
        </alternativeName>
    </domain>
    <domain>
        <recommendedName>
            <fullName evidence="3">Phosphopantothenate--cysteine ligase</fullName>
            <ecNumber evidence="3">6.3.2.5</ecNumber>
        </recommendedName>
        <alternativeName>
            <fullName evidence="3">CoaB</fullName>
        </alternativeName>
        <alternativeName>
            <fullName evidence="3">Phosphopantothenoylcysteine synthetase</fullName>
            <shortName evidence="3">PPC synthetase</shortName>
            <shortName evidence="3">PPC-S</shortName>
        </alternativeName>
    </domain>
</protein>
<comment type="catalytic activity">
    <reaction evidence="3 4">
        <text>(R)-4'-phosphopantothenate + L-cysteine + CTP = N-[(R)-4-phosphopantothenoyl]-L-cysteine + CMP + diphosphate + H(+)</text>
        <dbReference type="Rhea" id="RHEA:19397"/>
        <dbReference type="ChEBI" id="CHEBI:10986"/>
        <dbReference type="ChEBI" id="CHEBI:15378"/>
        <dbReference type="ChEBI" id="CHEBI:33019"/>
        <dbReference type="ChEBI" id="CHEBI:35235"/>
        <dbReference type="ChEBI" id="CHEBI:37563"/>
        <dbReference type="ChEBI" id="CHEBI:59458"/>
        <dbReference type="ChEBI" id="CHEBI:60377"/>
        <dbReference type="EC" id="6.3.2.5"/>
    </reaction>
</comment>
<dbReference type="InterPro" id="IPR035929">
    <property type="entry name" value="CoaB-like_sf"/>
</dbReference>
<dbReference type="Proteomes" id="UP000215261">
    <property type="component" value="Unassembled WGS sequence"/>
</dbReference>
<dbReference type="Pfam" id="PF04127">
    <property type="entry name" value="DFP"/>
    <property type="match status" value="1"/>
</dbReference>
<name>A0A226RDQ6_9LACO</name>
<dbReference type="PANTHER" id="PTHR14359">
    <property type="entry name" value="HOMO-OLIGOMERIC FLAVIN CONTAINING CYS DECARBOXYLASE FAMILY"/>
    <property type="match status" value="1"/>
</dbReference>
<dbReference type="HAMAP" id="MF_02225">
    <property type="entry name" value="CoaBC"/>
    <property type="match status" value="1"/>
</dbReference>
<comment type="pathway">
    <text evidence="3 4">Cofactor biosynthesis; coenzyme A biosynthesis; CoA from (R)-pantothenate: step 2/5.</text>
</comment>
<evidence type="ECO:0000313" key="7">
    <source>
        <dbReference type="EMBL" id="OXS40175.1"/>
    </source>
</evidence>
<feature type="binding site" evidence="3">
    <location>
        <position position="335"/>
    </location>
    <ligand>
        <name>CTP</name>
        <dbReference type="ChEBI" id="CHEBI:37563"/>
    </ligand>
</feature>
<dbReference type="Pfam" id="PF02441">
    <property type="entry name" value="Flavoprotein"/>
    <property type="match status" value="1"/>
</dbReference>
<keyword evidence="3 4" id="KW-0288">FMN</keyword>
<evidence type="ECO:0000256" key="1">
    <source>
        <dbReference type="ARBA" id="ARBA00022793"/>
    </source>
</evidence>
<feature type="region of interest" description="Phosphopantothenoylcysteine decarboxylase" evidence="3">
    <location>
        <begin position="1"/>
        <end position="188"/>
    </location>
</feature>
<dbReference type="GO" id="GO:0010181">
    <property type="term" value="F:FMN binding"/>
    <property type="evidence" value="ECO:0007669"/>
    <property type="project" value="UniProtKB-UniRule"/>
</dbReference>
<dbReference type="GO" id="GO:0015941">
    <property type="term" value="P:pantothenate catabolic process"/>
    <property type="evidence" value="ECO:0007669"/>
    <property type="project" value="InterPro"/>
</dbReference>
<dbReference type="PANTHER" id="PTHR14359:SF6">
    <property type="entry name" value="PHOSPHOPANTOTHENOYLCYSTEINE DECARBOXYLASE"/>
    <property type="match status" value="1"/>
</dbReference>
<feature type="domain" description="DNA/pantothenate metabolism flavoprotein C-terminal" evidence="6">
    <location>
        <begin position="184"/>
        <end position="393"/>
    </location>
</feature>
<comment type="caution">
    <text evidence="3">Lacks conserved residue(s) required for the propagation of feature annotation.</text>
</comment>
<gene>
    <name evidence="3" type="primary">coaBC</name>
    <name evidence="7" type="ORF">AYP69_05605</name>
</gene>
<evidence type="ECO:0000256" key="2">
    <source>
        <dbReference type="ARBA" id="ARBA00023239"/>
    </source>
</evidence>
<feature type="binding site" evidence="3">
    <location>
        <position position="321"/>
    </location>
    <ligand>
        <name>CTP</name>
        <dbReference type="ChEBI" id="CHEBI:37563"/>
    </ligand>
</feature>
<dbReference type="Gene3D" id="3.40.50.10300">
    <property type="entry name" value="CoaB-like"/>
    <property type="match status" value="1"/>
</dbReference>
<dbReference type="InterPro" id="IPR005252">
    <property type="entry name" value="CoaBC"/>
</dbReference>
<dbReference type="EC" id="6.3.2.5" evidence="3"/>
<dbReference type="Gene3D" id="3.40.50.1950">
    <property type="entry name" value="Flavin prenyltransferase-like"/>
    <property type="match status" value="1"/>
</dbReference>
<dbReference type="GO" id="GO:0046872">
    <property type="term" value="F:metal ion binding"/>
    <property type="evidence" value="ECO:0007669"/>
    <property type="project" value="UniProtKB-KW"/>
</dbReference>
<comment type="function">
    <text evidence="4">Catalyzes two steps in the biosynthesis of coenzyme A. In the first step cysteine is conjugated to 4'-phosphopantothenate to form 4-phosphopantothenoylcysteine, in the latter compound is decarboxylated to form 4'-phosphopantotheine.</text>
</comment>